<dbReference type="GO" id="GO:0008253">
    <property type="term" value="F:5'-nucleotidase activity"/>
    <property type="evidence" value="ECO:0007669"/>
    <property type="project" value="TreeGrafter"/>
</dbReference>
<dbReference type="RefSeq" id="WP_066091464.1">
    <property type="nucleotide sequence ID" value="NZ_CP126114.1"/>
</dbReference>
<dbReference type="SUPFAM" id="SSF55816">
    <property type="entry name" value="5'-nucleotidase (syn. UDP-sugar hydrolase), C-terminal domain"/>
    <property type="match status" value="1"/>
</dbReference>
<reference evidence="5" key="1">
    <citation type="submission" date="2023-05" db="EMBL/GenBank/DDBJ databases">
        <title>Comparative genomics of Bacillaceae isolates and their secondary metabolite potential.</title>
        <authorList>
            <person name="Song L."/>
            <person name="Nielsen L.J."/>
            <person name="Mohite O."/>
            <person name="Xu X."/>
            <person name="Weber T."/>
            <person name="Kovacs A.T."/>
        </authorList>
    </citation>
    <scope>NUCLEOTIDE SEQUENCE</scope>
    <source>
        <strain evidence="5">XLM17</strain>
    </source>
</reference>
<dbReference type="PRINTS" id="PR01607">
    <property type="entry name" value="APYRASEFAMLY"/>
</dbReference>
<dbReference type="PANTHER" id="PTHR11575">
    <property type="entry name" value="5'-NUCLEOTIDASE-RELATED"/>
    <property type="match status" value="1"/>
</dbReference>
<evidence type="ECO:0000256" key="1">
    <source>
        <dbReference type="ARBA" id="ARBA00022729"/>
    </source>
</evidence>
<evidence type="ECO:0000313" key="5">
    <source>
        <dbReference type="EMBL" id="WHY85283.1"/>
    </source>
</evidence>
<keyword evidence="1" id="KW-0732">Signal</keyword>
<dbReference type="GO" id="GO:0009166">
    <property type="term" value="P:nucleotide catabolic process"/>
    <property type="evidence" value="ECO:0007669"/>
    <property type="project" value="InterPro"/>
</dbReference>
<dbReference type="Gene3D" id="3.60.21.10">
    <property type="match status" value="1"/>
</dbReference>
<keyword evidence="2" id="KW-0547">Nucleotide-binding</keyword>
<dbReference type="InterPro" id="IPR011240">
    <property type="entry name" value="Pesterase_YunD"/>
</dbReference>
<feature type="domain" description="Calcineurin-like phosphoesterase" evidence="3">
    <location>
        <begin position="5"/>
        <end position="204"/>
    </location>
</feature>
<dbReference type="AlphaFoldDB" id="A0AA95MNM3"/>
<dbReference type="SUPFAM" id="SSF56300">
    <property type="entry name" value="Metallo-dependent phosphatases"/>
    <property type="match status" value="1"/>
</dbReference>
<dbReference type="CDD" id="cd00845">
    <property type="entry name" value="MPP_UshA_N_like"/>
    <property type="match status" value="1"/>
</dbReference>
<name>A0AA95MNM3_9BACI</name>
<dbReference type="InterPro" id="IPR036907">
    <property type="entry name" value="5'-Nucleotdase_C_sf"/>
</dbReference>
<sequence>METIHIYHTNDVHSHLENWPRIQQYLREKKELHLQTEEEVFLFDIGDFIDRWHPYTEATKGKGNIPLLNECQYTAVTIGNNEGVNLPYEDLNHLYDEAQFDVLAANFYKKNEKYPDWVKPYKIYHTKKGTRVGVIGLTVQFAHLYDLLGWELTEPISELKKWLHVLKEEADFIILLSHLGIHDDERIALVFPEIDVILGAHTHHILEQGKQVGSTLLGAAGKYGYFVGHVTVILDEKKTIVNQNALLYATKELPIVQNEQEQVVAFLNKGKELLNQKVTTLTKPMPNNLFQETELSLFLCKALREWCNADCAIINAGLLLGPLAGDVTEYDLLTICPHPINPCIIELTGKELQEVLLETMDESLHHKHIKGLGFRGTLLGIFVYDRLSLQGNTIYVNGKELNHEQTYTLALPDMFTFGHFFKEVLPSKQKKYFLPEFLRDLLKWKLQLDI</sequence>
<dbReference type="GO" id="GO:0030288">
    <property type="term" value="C:outer membrane-bounded periplasmic space"/>
    <property type="evidence" value="ECO:0007669"/>
    <property type="project" value="TreeGrafter"/>
</dbReference>
<dbReference type="InterPro" id="IPR029052">
    <property type="entry name" value="Metallo-depent_PP-like"/>
</dbReference>
<dbReference type="InterPro" id="IPR008334">
    <property type="entry name" value="5'-Nucleotdase_C"/>
</dbReference>
<accession>A0AA95MNM3</accession>
<dbReference type="Pfam" id="PF00149">
    <property type="entry name" value="Metallophos"/>
    <property type="match status" value="1"/>
</dbReference>
<dbReference type="Pfam" id="PF02872">
    <property type="entry name" value="5_nucleotid_C"/>
    <property type="match status" value="1"/>
</dbReference>
<gene>
    <name evidence="5" type="ORF">QNH39_22105</name>
</gene>
<dbReference type="InterPro" id="IPR004843">
    <property type="entry name" value="Calcineurin-like_PHP"/>
</dbReference>
<keyword evidence="2 5" id="KW-0378">Hydrolase</keyword>
<dbReference type="PIRSF" id="PIRSF036361">
    <property type="entry name" value="YunD"/>
    <property type="match status" value="1"/>
</dbReference>
<feature type="domain" description="5'-Nucleotidase C-terminal" evidence="4">
    <location>
        <begin position="286"/>
        <end position="413"/>
    </location>
</feature>
<proteinExistence type="inferred from homology"/>
<comment type="similarity">
    <text evidence="2">Belongs to the 5'-nucleotidase family.</text>
</comment>
<evidence type="ECO:0000259" key="4">
    <source>
        <dbReference type="Pfam" id="PF02872"/>
    </source>
</evidence>
<protein>
    <submittedName>
        <fullName evidence="5">Bifunctional UDP-sugar hydrolase/5'-nucleotidase</fullName>
    </submittedName>
</protein>
<dbReference type="GO" id="GO:0008768">
    <property type="term" value="F:UDP-sugar diphosphatase activity"/>
    <property type="evidence" value="ECO:0007669"/>
    <property type="project" value="TreeGrafter"/>
</dbReference>
<organism evidence="5 6">
    <name type="scientific">Neobacillus novalis</name>
    <dbReference type="NCBI Taxonomy" id="220687"/>
    <lineage>
        <taxon>Bacteria</taxon>
        <taxon>Bacillati</taxon>
        <taxon>Bacillota</taxon>
        <taxon>Bacilli</taxon>
        <taxon>Bacillales</taxon>
        <taxon>Bacillaceae</taxon>
        <taxon>Neobacillus</taxon>
    </lineage>
</organism>
<dbReference type="GO" id="GO:0000166">
    <property type="term" value="F:nucleotide binding"/>
    <property type="evidence" value="ECO:0007669"/>
    <property type="project" value="UniProtKB-KW"/>
</dbReference>
<dbReference type="InterPro" id="IPR006179">
    <property type="entry name" value="5_nucleotidase/apyrase"/>
</dbReference>
<evidence type="ECO:0000256" key="2">
    <source>
        <dbReference type="RuleBase" id="RU362119"/>
    </source>
</evidence>
<dbReference type="KEGG" id="nnv:QNH39_22105"/>
<evidence type="ECO:0000313" key="6">
    <source>
        <dbReference type="Proteomes" id="UP001178288"/>
    </source>
</evidence>
<dbReference type="Proteomes" id="UP001178288">
    <property type="component" value="Chromosome"/>
</dbReference>
<dbReference type="Gene3D" id="3.90.780.10">
    <property type="entry name" value="5'-Nucleotidase, C-terminal domain"/>
    <property type="match status" value="1"/>
</dbReference>
<dbReference type="PANTHER" id="PTHR11575:SF23">
    <property type="entry name" value="5-NUCLEOTIDASE FAMILY PROTEIN"/>
    <property type="match status" value="1"/>
</dbReference>
<dbReference type="EMBL" id="CP126114">
    <property type="protein sequence ID" value="WHY85283.1"/>
    <property type="molecule type" value="Genomic_DNA"/>
</dbReference>
<evidence type="ECO:0000259" key="3">
    <source>
        <dbReference type="Pfam" id="PF00149"/>
    </source>
</evidence>
<keyword evidence="6" id="KW-1185">Reference proteome</keyword>